<evidence type="ECO:0000313" key="3">
    <source>
        <dbReference type="Proteomes" id="UP000253420"/>
    </source>
</evidence>
<gene>
    <name evidence="2" type="ORF">DUT91_03840</name>
</gene>
<protein>
    <submittedName>
        <fullName evidence="2">Uncharacterized protein</fullName>
    </submittedName>
</protein>
<keyword evidence="3" id="KW-1185">Reference proteome</keyword>
<sequence>MHRQRPDDPDFQPGVFLAGISKLKFVETFKMTAKGATLLTVLMISAILFMATGIFSVDAGNHQVSSDGYGISSDFH</sequence>
<feature type="transmembrane region" description="Helical" evidence="1">
    <location>
        <begin position="36"/>
        <end position="57"/>
    </location>
</feature>
<comment type="caution">
    <text evidence="2">The sequence shown here is derived from an EMBL/GenBank/DDBJ whole genome shotgun (WGS) entry which is preliminary data.</text>
</comment>
<dbReference type="EMBL" id="QOZG01000002">
    <property type="protein sequence ID" value="RCS24634.1"/>
    <property type="molecule type" value="Genomic_DNA"/>
</dbReference>
<keyword evidence="1" id="KW-1133">Transmembrane helix</keyword>
<dbReference type="AlphaFoldDB" id="A0A368K605"/>
<organism evidence="2 3">
    <name type="scientific">Phyllobacterium salinisoli</name>
    <dbReference type="NCBI Taxonomy" id="1899321"/>
    <lineage>
        <taxon>Bacteria</taxon>
        <taxon>Pseudomonadati</taxon>
        <taxon>Pseudomonadota</taxon>
        <taxon>Alphaproteobacteria</taxon>
        <taxon>Hyphomicrobiales</taxon>
        <taxon>Phyllobacteriaceae</taxon>
        <taxon>Phyllobacterium</taxon>
    </lineage>
</organism>
<proteinExistence type="predicted"/>
<keyword evidence="1" id="KW-0812">Transmembrane</keyword>
<accession>A0A368K605</accession>
<reference evidence="2 3" key="1">
    <citation type="submission" date="2018-07" db="EMBL/GenBank/DDBJ databases">
        <title>The draft genome of Phyllobacterium salinisoli.</title>
        <authorList>
            <person name="Liu L."/>
            <person name="Li L."/>
            <person name="Zhang X."/>
            <person name="Liang L."/>
        </authorList>
    </citation>
    <scope>NUCLEOTIDE SEQUENCE [LARGE SCALE GENOMIC DNA]</scope>
    <source>
        <strain evidence="2 3">LLAN61</strain>
    </source>
</reference>
<evidence type="ECO:0000256" key="1">
    <source>
        <dbReference type="SAM" id="Phobius"/>
    </source>
</evidence>
<name>A0A368K605_9HYPH</name>
<dbReference type="Proteomes" id="UP000253420">
    <property type="component" value="Unassembled WGS sequence"/>
</dbReference>
<evidence type="ECO:0000313" key="2">
    <source>
        <dbReference type="EMBL" id="RCS24634.1"/>
    </source>
</evidence>
<keyword evidence="1" id="KW-0472">Membrane</keyword>